<evidence type="ECO:0000256" key="8">
    <source>
        <dbReference type="ARBA" id="ARBA00022679"/>
    </source>
</evidence>
<evidence type="ECO:0000256" key="10">
    <source>
        <dbReference type="ARBA" id="ARBA00022898"/>
    </source>
</evidence>
<proteinExistence type="inferred from homology"/>
<dbReference type="AlphaFoldDB" id="A0A7R9BN74"/>
<protein>
    <recommendedName>
        <fullName evidence="6 12">Tyrosine aminotransferase</fullName>
        <shortName evidence="12">TAT</shortName>
        <ecNumber evidence="5 12">2.6.1.5</ecNumber>
    </recommendedName>
</protein>
<gene>
    <name evidence="15" type="ORF">NMOB1V02_LOCUS4826</name>
</gene>
<keyword evidence="8" id="KW-0808">Transferase</keyword>
<evidence type="ECO:0000256" key="4">
    <source>
        <dbReference type="ARBA" id="ARBA00011738"/>
    </source>
</evidence>
<dbReference type="Gene3D" id="3.90.1150.10">
    <property type="entry name" value="Aspartate Aminotransferase, domain 1"/>
    <property type="match status" value="1"/>
</dbReference>
<reference evidence="15" key="1">
    <citation type="submission" date="2020-11" db="EMBL/GenBank/DDBJ databases">
        <authorList>
            <person name="Tran Van P."/>
        </authorList>
    </citation>
    <scope>NUCLEOTIDE SEQUENCE</scope>
</reference>
<name>A0A7R9BN74_9CRUS</name>
<dbReference type="NCBIfam" id="TIGR01264">
    <property type="entry name" value="tyr_amTase_E"/>
    <property type="match status" value="1"/>
</dbReference>
<dbReference type="InterPro" id="IPR004839">
    <property type="entry name" value="Aminotransferase_I/II_large"/>
</dbReference>
<organism evidence="15">
    <name type="scientific">Notodromas monacha</name>
    <dbReference type="NCBI Taxonomy" id="399045"/>
    <lineage>
        <taxon>Eukaryota</taxon>
        <taxon>Metazoa</taxon>
        <taxon>Ecdysozoa</taxon>
        <taxon>Arthropoda</taxon>
        <taxon>Crustacea</taxon>
        <taxon>Oligostraca</taxon>
        <taxon>Ostracoda</taxon>
        <taxon>Podocopa</taxon>
        <taxon>Podocopida</taxon>
        <taxon>Cypridocopina</taxon>
        <taxon>Cypridoidea</taxon>
        <taxon>Cyprididae</taxon>
        <taxon>Notodromas</taxon>
    </lineage>
</organism>
<evidence type="ECO:0000256" key="1">
    <source>
        <dbReference type="ARBA" id="ARBA00001933"/>
    </source>
</evidence>
<dbReference type="UniPathway" id="UPA00139">
    <property type="reaction ID" value="UER00338"/>
</dbReference>
<dbReference type="InterPro" id="IPR015422">
    <property type="entry name" value="PyrdxlP-dep_Trfase_small"/>
</dbReference>
<dbReference type="EMBL" id="OA882830">
    <property type="protein sequence ID" value="CAD7277083.1"/>
    <property type="molecule type" value="Genomic_DNA"/>
</dbReference>
<keyword evidence="9" id="KW-0828">Tyrosine catabolism</keyword>
<keyword evidence="7" id="KW-0032">Aminotransferase</keyword>
<dbReference type="OrthoDB" id="7042322at2759"/>
<comment type="pathway">
    <text evidence="2 12">Amino-acid degradation; L-phenylalanine degradation; acetoacetate and fumarate from L-phenylalanine: step 2/6.</text>
</comment>
<dbReference type="InterPro" id="IPR005957">
    <property type="entry name" value="Tyrosine_aminoTrfase"/>
</dbReference>
<evidence type="ECO:0000313" key="16">
    <source>
        <dbReference type="Proteomes" id="UP000678499"/>
    </source>
</evidence>
<dbReference type="Pfam" id="PF00155">
    <property type="entry name" value="Aminotran_1_2"/>
    <property type="match status" value="1"/>
</dbReference>
<evidence type="ECO:0000259" key="14">
    <source>
        <dbReference type="Pfam" id="PF00155"/>
    </source>
</evidence>
<dbReference type="PANTHER" id="PTHR45744">
    <property type="entry name" value="TYROSINE AMINOTRANSFERASE"/>
    <property type="match status" value="1"/>
</dbReference>
<dbReference type="EMBL" id="CAJPEX010000793">
    <property type="protein sequence ID" value="CAG0917235.1"/>
    <property type="molecule type" value="Genomic_DNA"/>
</dbReference>
<sequence>MFDSTLERLPCNEMKLANKKLLVHLMVEKNSPLLCVSPRATVSSDGSQVKLCHKLVASDDGREARSLVSANRFRDIAAMEAAVSTEDRRQQQQQQNWHVPASRFSKKTFNPIRSIIESMDIAPNPEKPMIALSIGDPTVFGNLGPPEEAIDAIVDTVRGAAFNGYAPSTGAKKILNPTNSKKKCAGIIQQKKQWPRTALSSSTDSKLGALDLCISVLCDPGQNLLVPRPGFPLYQTLSEGLGIQTKHYRLLPERGWEVDLEDVAALVDDNTAAILINNPSNPCGSVFSRQHLQQILELAERFRLPIIADEIYDRFVFPGEPGNENKFYPLSSLTNTVPILSCGGLTKRFMVPGWRMGWILVCDRNGILNDVRHGLQSLSQRTIGSNTIVQGALPKIVAETPPDFFDEAIAQVQENAAVSFEYLASVPGLRPVKPSGAMYMMVGIDMEQFPEFTSDLHFVERLVAEQSVFCLPGKCFNVDNYVRVVLTVPLEQMREACVRIAEFCATHRHSHPPLPPGPLKN</sequence>
<dbReference type="EC" id="2.6.1.5" evidence="5 12"/>
<evidence type="ECO:0000256" key="3">
    <source>
        <dbReference type="ARBA" id="ARBA00007441"/>
    </source>
</evidence>
<comment type="cofactor">
    <cofactor evidence="1 12 13">
        <name>pyridoxal 5'-phosphate</name>
        <dbReference type="ChEBI" id="CHEBI:597326"/>
    </cofactor>
</comment>
<dbReference type="CDD" id="cd00609">
    <property type="entry name" value="AAT_like"/>
    <property type="match status" value="1"/>
</dbReference>
<dbReference type="InterPro" id="IPR005958">
    <property type="entry name" value="TyrNic_aminoTrfase"/>
</dbReference>
<dbReference type="Gene3D" id="3.40.640.10">
    <property type="entry name" value="Type I PLP-dependent aspartate aminotransferase-like (Major domain)"/>
    <property type="match status" value="1"/>
</dbReference>
<comment type="subunit">
    <text evidence="4 12">Homodimer.</text>
</comment>
<evidence type="ECO:0000256" key="13">
    <source>
        <dbReference type="PIRSR" id="PIRSR000517-1"/>
    </source>
</evidence>
<keyword evidence="10 12" id="KW-0663">Pyridoxal phosphate</keyword>
<comment type="catalytic activity">
    <reaction evidence="11 12">
        <text>L-tyrosine + 2-oxoglutarate = 3-(4-hydroxyphenyl)pyruvate + L-glutamate</text>
        <dbReference type="Rhea" id="RHEA:15093"/>
        <dbReference type="ChEBI" id="CHEBI:16810"/>
        <dbReference type="ChEBI" id="CHEBI:29985"/>
        <dbReference type="ChEBI" id="CHEBI:36242"/>
        <dbReference type="ChEBI" id="CHEBI:58315"/>
        <dbReference type="EC" id="2.6.1.5"/>
    </reaction>
</comment>
<evidence type="ECO:0000256" key="2">
    <source>
        <dbReference type="ARBA" id="ARBA00005203"/>
    </source>
</evidence>
<evidence type="ECO:0000313" key="15">
    <source>
        <dbReference type="EMBL" id="CAD7277083.1"/>
    </source>
</evidence>
<dbReference type="Proteomes" id="UP000678499">
    <property type="component" value="Unassembled WGS sequence"/>
</dbReference>
<evidence type="ECO:0000256" key="12">
    <source>
        <dbReference type="PIRNR" id="PIRNR000517"/>
    </source>
</evidence>
<dbReference type="GO" id="GO:0006572">
    <property type="term" value="P:L-tyrosine catabolic process"/>
    <property type="evidence" value="ECO:0007669"/>
    <property type="project" value="UniProtKB-KW"/>
</dbReference>
<feature type="domain" description="Aminotransferase class I/classII large" evidence="14">
    <location>
        <begin position="128"/>
        <end position="500"/>
    </location>
</feature>
<evidence type="ECO:0000256" key="5">
    <source>
        <dbReference type="ARBA" id="ARBA00012749"/>
    </source>
</evidence>
<dbReference type="InterPro" id="IPR015424">
    <property type="entry name" value="PyrdxlP-dep_Trfase"/>
</dbReference>
<comment type="function">
    <text evidence="12">Transaminase involved in tyrosine breakdown. Converts tyrosine to p-hydroxyphenylpyruvate.</text>
</comment>
<feature type="modified residue" description="N6-(pyridoxal phosphate)lysine" evidence="13">
    <location>
        <position position="347"/>
    </location>
</feature>
<dbReference type="GO" id="GO:0006559">
    <property type="term" value="P:L-phenylalanine catabolic process"/>
    <property type="evidence" value="ECO:0007669"/>
    <property type="project" value="UniProtKB-UniRule"/>
</dbReference>
<evidence type="ECO:0000256" key="11">
    <source>
        <dbReference type="ARBA" id="ARBA00047798"/>
    </source>
</evidence>
<evidence type="ECO:0000256" key="6">
    <source>
        <dbReference type="ARBA" id="ARBA00015959"/>
    </source>
</evidence>
<evidence type="ECO:0000256" key="9">
    <source>
        <dbReference type="ARBA" id="ARBA00022878"/>
    </source>
</evidence>
<dbReference type="GO" id="GO:0004838">
    <property type="term" value="F:L-tyrosine-2-oxoglutarate transaminase activity"/>
    <property type="evidence" value="ECO:0007669"/>
    <property type="project" value="UniProtKB-UniRule"/>
</dbReference>
<dbReference type="InterPro" id="IPR015421">
    <property type="entry name" value="PyrdxlP-dep_Trfase_major"/>
</dbReference>
<dbReference type="SUPFAM" id="SSF53383">
    <property type="entry name" value="PLP-dependent transferases"/>
    <property type="match status" value="1"/>
</dbReference>
<comment type="similarity">
    <text evidence="3 12">Belongs to the class-I pyridoxal-phosphate-dependent aminotransferase family.</text>
</comment>
<dbReference type="GO" id="GO:0030170">
    <property type="term" value="F:pyridoxal phosphate binding"/>
    <property type="evidence" value="ECO:0007669"/>
    <property type="project" value="InterPro"/>
</dbReference>
<accession>A0A7R9BN74</accession>
<keyword evidence="16" id="KW-1185">Reference proteome</keyword>
<dbReference type="PANTHER" id="PTHR45744:SF2">
    <property type="entry name" value="TYROSINE AMINOTRANSFERASE"/>
    <property type="match status" value="1"/>
</dbReference>
<evidence type="ECO:0000256" key="7">
    <source>
        <dbReference type="ARBA" id="ARBA00022576"/>
    </source>
</evidence>
<dbReference type="NCBIfam" id="TIGR01265">
    <property type="entry name" value="tyr_nico_aTase"/>
    <property type="match status" value="1"/>
</dbReference>
<dbReference type="PIRSF" id="PIRSF000517">
    <property type="entry name" value="Tyr_transaminase"/>
    <property type="match status" value="1"/>
</dbReference>